<keyword evidence="1 5" id="KW-0963">Cytoplasm</keyword>
<dbReference type="SUPFAM" id="SSF141457">
    <property type="entry name" value="BH3618-like"/>
    <property type="match status" value="1"/>
</dbReference>
<name>A0A2D3WHF8_9BACT</name>
<keyword evidence="3 5" id="KW-0810">Translation regulation</keyword>
<comment type="caution">
    <text evidence="6">The sequence shown here is derived from an EMBL/GenBank/DDBJ whole genome shotgun (WGS) entry which is preliminary data.</text>
</comment>
<comment type="similarity">
    <text evidence="5">Belongs to the FliW family.</text>
</comment>
<dbReference type="Proteomes" id="UP000228859">
    <property type="component" value="Unassembled WGS sequence"/>
</dbReference>
<dbReference type="GO" id="GO:0044780">
    <property type="term" value="P:bacterial-type flagellum assembly"/>
    <property type="evidence" value="ECO:0007669"/>
    <property type="project" value="UniProtKB-UniRule"/>
</dbReference>
<organism evidence="6 7">
    <name type="scientific">Sulfuricurvum kujiense</name>
    <dbReference type="NCBI Taxonomy" id="148813"/>
    <lineage>
        <taxon>Bacteria</taxon>
        <taxon>Pseudomonadati</taxon>
        <taxon>Campylobacterota</taxon>
        <taxon>Epsilonproteobacteria</taxon>
        <taxon>Campylobacterales</taxon>
        <taxon>Sulfurimonadaceae</taxon>
        <taxon>Sulfuricurvum</taxon>
    </lineage>
</organism>
<reference evidence="6 7" key="1">
    <citation type="journal article" date="2017" name="Front. Microbiol.">
        <title>Comparative Genomic Analysis of the Class Epsilonproteobacteria and Proposed Reclassification to Epsilonbacteraeota (phyl. nov.).</title>
        <authorList>
            <person name="Waite D.W."/>
            <person name="Vanwonterghem I."/>
            <person name="Rinke C."/>
            <person name="Parks D.H."/>
            <person name="Zhang Y."/>
            <person name="Takai K."/>
            <person name="Sievert S.M."/>
            <person name="Simon J."/>
            <person name="Campbell B.J."/>
            <person name="Hanson T.E."/>
            <person name="Woyke T."/>
            <person name="Klotz M.G."/>
            <person name="Hugenholtz P."/>
        </authorList>
    </citation>
    <scope>NUCLEOTIDE SEQUENCE [LARGE SCALE GENOMIC DNA]</scope>
    <source>
        <strain evidence="6">UBA12443</strain>
    </source>
</reference>
<dbReference type="NCBIfam" id="NF009790">
    <property type="entry name" value="PRK13282.1"/>
    <property type="match status" value="1"/>
</dbReference>
<dbReference type="PANTHER" id="PTHR39190">
    <property type="entry name" value="FLAGELLAR ASSEMBLY FACTOR FLIW"/>
    <property type="match status" value="1"/>
</dbReference>
<dbReference type="Pfam" id="PF02623">
    <property type="entry name" value="FliW"/>
    <property type="match status" value="1"/>
</dbReference>
<evidence type="ECO:0000256" key="1">
    <source>
        <dbReference type="ARBA" id="ARBA00022490"/>
    </source>
</evidence>
<keyword evidence="6" id="KW-0282">Flagellum</keyword>
<keyword evidence="6" id="KW-0969">Cilium</keyword>
<dbReference type="RefSeq" id="WP_294893591.1">
    <property type="nucleotide sequence ID" value="NZ_DLUI01000079.1"/>
</dbReference>
<sequence length="129" mass="14516">MQFDLKLPLLGFETVSKMELQKIDEIFLRLESIGEGPSFTLISPFALREYSFDIPSSLQALMGITPESNLLIYNIMILQTPIEKSTINFVAPLIFNTDNQLMAQIIIDNRSDFGIAEPIKNYLKGASDV</sequence>
<keyword evidence="2 5" id="KW-1005">Bacterial flagellum biogenesis</keyword>
<evidence type="ECO:0000313" key="6">
    <source>
        <dbReference type="EMBL" id="DAB38500.1"/>
    </source>
</evidence>
<evidence type="ECO:0000256" key="5">
    <source>
        <dbReference type="HAMAP-Rule" id="MF_01185"/>
    </source>
</evidence>
<dbReference type="GO" id="GO:0005737">
    <property type="term" value="C:cytoplasm"/>
    <property type="evidence" value="ECO:0007669"/>
    <property type="project" value="UniProtKB-SubCell"/>
</dbReference>
<accession>A0A2D3WHF8</accession>
<dbReference type="AlphaFoldDB" id="A0A2D3WHF8"/>
<comment type="function">
    <text evidence="5">Acts as an anti-CsrA protein, binds CsrA and prevents it from repressing translation of its target genes, one of which is flagellin. Binds to flagellin and participates in the assembly of the flagellum.</text>
</comment>
<dbReference type="Gene3D" id="2.30.290.10">
    <property type="entry name" value="BH3618-like"/>
    <property type="match status" value="1"/>
</dbReference>
<evidence type="ECO:0000256" key="4">
    <source>
        <dbReference type="ARBA" id="ARBA00023186"/>
    </source>
</evidence>
<evidence type="ECO:0000313" key="7">
    <source>
        <dbReference type="Proteomes" id="UP000228859"/>
    </source>
</evidence>
<dbReference type="HAMAP" id="MF_01185">
    <property type="entry name" value="FliW"/>
    <property type="match status" value="1"/>
</dbReference>
<dbReference type="EMBL" id="DLUI01000079">
    <property type="protein sequence ID" value="DAB38500.1"/>
    <property type="molecule type" value="Genomic_DNA"/>
</dbReference>
<protein>
    <recommendedName>
        <fullName evidence="5">Flagellar assembly factor FliW</fullName>
    </recommendedName>
</protein>
<comment type="subcellular location">
    <subcellularLocation>
        <location evidence="5">Cytoplasm</location>
    </subcellularLocation>
</comment>
<dbReference type="PANTHER" id="PTHR39190:SF1">
    <property type="entry name" value="FLAGELLAR ASSEMBLY FACTOR FLIW"/>
    <property type="match status" value="1"/>
</dbReference>
<proteinExistence type="inferred from homology"/>
<evidence type="ECO:0000256" key="3">
    <source>
        <dbReference type="ARBA" id="ARBA00022845"/>
    </source>
</evidence>
<gene>
    <name evidence="5" type="primary">fliW</name>
    <name evidence="6" type="ORF">CFH83_05625</name>
</gene>
<dbReference type="InterPro" id="IPR024046">
    <property type="entry name" value="Flagellar_assmbl_FliW_dom_sf"/>
</dbReference>
<dbReference type="InterPro" id="IPR003775">
    <property type="entry name" value="Flagellar_assembly_factor_FliW"/>
</dbReference>
<dbReference type="GO" id="GO:0006417">
    <property type="term" value="P:regulation of translation"/>
    <property type="evidence" value="ECO:0007669"/>
    <property type="project" value="UniProtKB-KW"/>
</dbReference>
<comment type="subunit">
    <text evidence="5">Interacts with translational regulator CsrA and flagellin(s).</text>
</comment>
<keyword evidence="4 5" id="KW-0143">Chaperone</keyword>
<keyword evidence="6" id="KW-0966">Cell projection</keyword>
<evidence type="ECO:0000256" key="2">
    <source>
        <dbReference type="ARBA" id="ARBA00022795"/>
    </source>
</evidence>